<keyword evidence="10" id="KW-1185">Reference proteome</keyword>
<dbReference type="PANTHER" id="PTHR30151">
    <property type="entry name" value="ALKANE SULFONATE ABC TRANSPORTER-RELATED, MEMBRANE SUBUNIT"/>
    <property type="match status" value="1"/>
</dbReference>
<evidence type="ECO:0000313" key="10">
    <source>
        <dbReference type="Proteomes" id="UP000603865"/>
    </source>
</evidence>
<evidence type="ECO:0000256" key="7">
    <source>
        <dbReference type="RuleBase" id="RU363032"/>
    </source>
</evidence>
<dbReference type="EMBL" id="BMQL01000005">
    <property type="protein sequence ID" value="GGR02290.1"/>
    <property type="molecule type" value="Genomic_DNA"/>
</dbReference>
<gene>
    <name evidence="9" type="ORF">GCM10008957_14050</name>
</gene>
<evidence type="ECO:0000256" key="6">
    <source>
        <dbReference type="ARBA" id="ARBA00023136"/>
    </source>
</evidence>
<keyword evidence="2 7" id="KW-0813">Transport</keyword>
<feature type="domain" description="ABC transmembrane type-1" evidence="8">
    <location>
        <begin position="104"/>
        <end position="293"/>
    </location>
</feature>
<feature type="transmembrane region" description="Helical" evidence="7">
    <location>
        <begin position="269"/>
        <end position="292"/>
    </location>
</feature>
<dbReference type="GO" id="GO:0005886">
    <property type="term" value="C:plasma membrane"/>
    <property type="evidence" value="ECO:0007669"/>
    <property type="project" value="UniProtKB-SubCell"/>
</dbReference>
<evidence type="ECO:0000256" key="3">
    <source>
        <dbReference type="ARBA" id="ARBA00022475"/>
    </source>
</evidence>
<accession>A0A918C1N3</accession>
<dbReference type="PROSITE" id="PS50928">
    <property type="entry name" value="ABC_TM1"/>
    <property type="match status" value="1"/>
</dbReference>
<evidence type="ECO:0000256" key="4">
    <source>
        <dbReference type="ARBA" id="ARBA00022692"/>
    </source>
</evidence>
<feature type="transmembrane region" description="Helical" evidence="7">
    <location>
        <begin position="170"/>
        <end position="189"/>
    </location>
</feature>
<feature type="transmembrane region" description="Helical" evidence="7">
    <location>
        <begin position="24"/>
        <end position="45"/>
    </location>
</feature>
<dbReference type="PANTHER" id="PTHR30151:SF20">
    <property type="entry name" value="ABC TRANSPORTER PERMEASE PROTEIN HI_0355-RELATED"/>
    <property type="match status" value="1"/>
</dbReference>
<dbReference type="Gene3D" id="1.10.3720.10">
    <property type="entry name" value="MetI-like"/>
    <property type="match status" value="1"/>
</dbReference>
<evidence type="ECO:0000256" key="2">
    <source>
        <dbReference type="ARBA" id="ARBA00022448"/>
    </source>
</evidence>
<evidence type="ECO:0000256" key="1">
    <source>
        <dbReference type="ARBA" id="ARBA00004651"/>
    </source>
</evidence>
<dbReference type="Pfam" id="PF00528">
    <property type="entry name" value="BPD_transp_1"/>
    <property type="match status" value="1"/>
</dbReference>
<keyword evidence="5 7" id="KW-1133">Transmembrane helix</keyword>
<keyword evidence="6 7" id="KW-0472">Membrane</keyword>
<evidence type="ECO:0000256" key="5">
    <source>
        <dbReference type="ARBA" id="ARBA00022989"/>
    </source>
</evidence>
<comment type="subcellular location">
    <subcellularLocation>
        <location evidence="1 7">Cell membrane</location>
        <topology evidence="1 7">Multi-pass membrane protein</topology>
    </subcellularLocation>
</comment>
<feature type="transmembrane region" description="Helical" evidence="7">
    <location>
        <begin position="112"/>
        <end position="131"/>
    </location>
</feature>
<name>A0A918C1N3_9DEIO</name>
<comment type="similarity">
    <text evidence="7">Belongs to the binding-protein-dependent transport system permease family.</text>
</comment>
<dbReference type="SUPFAM" id="SSF161098">
    <property type="entry name" value="MetI-like"/>
    <property type="match status" value="1"/>
</dbReference>
<reference evidence="9" key="2">
    <citation type="submission" date="2020-09" db="EMBL/GenBank/DDBJ databases">
        <authorList>
            <person name="Sun Q."/>
            <person name="Ohkuma M."/>
        </authorList>
    </citation>
    <scope>NUCLEOTIDE SEQUENCE</scope>
    <source>
        <strain evidence="9">JCM 31311</strain>
    </source>
</reference>
<evidence type="ECO:0000259" key="8">
    <source>
        <dbReference type="PROSITE" id="PS50928"/>
    </source>
</evidence>
<dbReference type="GO" id="GO:0055085">
    <property type="term" value="P:transmembrane transport"/>
    <property type="evidence" value="ECO:0007669"/>
    <property type="project" value="InterPro"/>
</dbReference>
<protein>
    <submittedName>
        <fullName evidence="9">ABC transporter permease</fullName>
    </submittedName>
</protein>
<feature type="transmembrane region" description="Helical" evidence="7">
    <location>
        <begin position="226"/>
        <end position="249"/>
    </location>
</feature>
<keyword evidence="4 7" id="KW-0812">Transmembrane</keyword>
<dbReference type="Proteomes" id="UP000603865">
    <property type="component" value="Unassembled WGS sequence"/>
</dbReference>
<sequence length="303" mass="31734">MREGPMTTAPAPAATRPARRPSNLVPMLVVAAMVLLLYWPLMLWANVGPAARSLASGADLGCPTALACATQLHNPVLPAPGQFLDGLKTLSLPPTAETSVPYNAVVTGGETLLGLGLACVVGLVLAVLLVLSRSFERATLPWLVASQTVPIVAIAPMLAVLLGQWGVQGFIPKALIAAFIAFFPIAVGVSRGLRSPDALQLDLLRTYNATPVQVFTRLRFPASLPYLFTALKVAATAALVGSIVAEISTISFSGLGKMLAENSRASDTIALWVIMLYGALLGVVLVGLVGLLERLVTPWRAAR</sequence>
<reference evidence="9" key="1">
    <citation type="journal article" date="2014" name="Int. J. Syst. Evol. Microbiol.">
        <title>Complete genome sequence of Corynebacterium casei LMG S-19264T (=DSM 44701T), isolated from a smear-ripened cheese.</title>
        <authorList>
            <consortium name="US DOE Joint Genome Institute (JGI-PGF)"/>
            <person name="Walter F."/>
            <person name="Albersmeier A."/>
            <person name="Kalinowski J."/>
            <person name="Ruckert C."/>
        </authorList>
    </citation>
    <scope>NUCLEOTIDE SEQUENCE</scope>
    <source>
        <strain evidence="9">JCM 31311</strain>
    </source>
</reference>
<proteinExistence type="inferred from homology"/>
<keyword evidence="3" id="KW-1003">Cell membrane</keyword>
<dbReference type="InterPro" id="IPR035906">
    <property type="entry name" value="MetI-like_sf"/>
</dbReference>
<comment type="caution">
    <text evidence="9">The sequence shown here is derived from an EMBL/GenBank/DDBJ whole genome shotgun (WGS) entry which is preliminary data.</text>
</comment>
<dbReference type="AlphaFoldDB" id="A0A918C1N3"/>
<feature type="transmembrane region" description="Helical" evidence="7">
    <location>
        <begin position="143"/>
        <end position="164"/>
    </location>
</feature>
<dbReference type="InterPro" id="IPR000515">
    <property type="entry name" value="MetI-like"/>
</dbReference>
<evidence type="ECO:0000313" key="9">
    <source>
        <dbReference type="EMBL" id="GGR02290.1"/>
    </source>
</evidence>
<organism evidence="9 10">
    <name type="scientific">Deinococcus ruber</name>
    <dbReference type="NCBI Taxonomy" id="1848197"/>
    <lineage>
        <taxon>Bacteria</taxon>
        <taxon>Thermotogati</taxon>
        <taxon>Deinococcota</taxon>
        <taxon>Deinococci</taxon>
        <taxon>Deinococcales</taxon>
        <taxon>Deinococcaceae</taxon>
        <taxon>Deinococcus</taxon>
    </lineage>
</organism>